<evidence type="ECO:0000313" key="11">
    <source>
        <dbReference type="Proteomes" id="UP000465601"/>
    </source>
</evidence>
<dbReference type="NCBIfam" id="TIGR00152">
    <property type="entry name" value="dephospho-CoA kinase"/>
    <property type="match status" value="1"/>
</dbReference>
<keyword evidence="4 8" id="KW-0547">Nucleotide-binding</keyword>
<dbReference type="Proteomes" id="UP000465601">
    <property type="component" value="Unassembled WGS sequence"/>
</dbReference>
<dbReference type="GO" id="GO:0004140">
    <property type="term" value="F:dephospho-CoA kinase activity"/>
    <property type="evidence" value="ECO:0007669"/>
    <property type="project" value="UniProtKB-UniRule"/>
</dbReference>
<dbReference type="SUPFAM" id="SSF52540">
    <property type="entry name" value="P-loop containing nucleoside triphosphate hydrolases"/>
    <property type="match status" value="1"/>
</dbReference>
<dbReference type="CDD" id="cd02022">
    <property type="entry name" value="DPCK"/>
    <property type="match status" value="1"/>
</dbReference>
<keyword evidence="5 8" id="KW-0418">Kinase</keyword>
<gene>
    <name evidence="8" type="primary">coaE</name>
    <name evidence="10" type="ORF">F8153_12390</name>
</gene>
<dbReference type="GO" id="GO:0005737">
    <property type="term" value="C:cytoplasm"/>
    <property type="evidence" value="ECO:0007669"/>
    <property type="project" value="UniProtKB-SubCell"/>
</dbReference>
<keyword evidence="6 8" id="KW-0067">ATP-binding</keyword>
<accession>A0A833HM87</accession>
<evidence type="ECO:0000256" key="6">
    <source>
        <dbReference type="ARBA" id="ARBA00022840"/>
    </source>
</evidence>
<evidence type="ECO:0000313" key="10">
    <source>
        <dbReference type="EMBL" id="KAB3527260.1"/>
    </source>
</evidence>
<evidence type="ECO:0000256" key="8">
    <source>
        <dbReference type="HAMAP-Rule" id="MF_00376"/>
    </source>
</evidence>
<keyword evidence="11" id="KW-1185">Reference proteome</keyword>
<dbReference type="Gene3D" id="3.40.50.300">
    <property type="entry name" value="P-loop containing nucleotide triphosphate hydrolases"/>
    <property type="match status" value="1"/>
</dbReference>
<reference evidence="10 11" key="1">
    <citation type="submission" date="2019-10" db="EMBL/GenBank/DDBJ databases">
        <title>Alkaliphilus serpentinus sp. nov. and Alkaliphilus pronyensis sp. nov., two novel anaerobic alkaliphilic species isolated from the serpentinized-hosted hydrothermal field of the Prony Bay (New Caledonia).</title>
        <authorList>
            <person name="Postec A."/>
        </authorList>
    </citation>
    <scope>NUCLEOTIDE SEQUENCE [LARGE SCALE GENOMIC DNA]</scope>
    <source>
        <strain evidence="10 11">LacT</strain>
    </source>
</reference>
<feature type="binding site" evidence="8">
    <location>
        <begin position="12"/>
        <end position="17"/>
    </location>
    <ligand>
        <name>ATP</name>
        <dbReference type="ChEBI" id="CHEBI:30616"/>
    </ligand>
</feature>
<evidence type="ECO:0000256" key="1">
    <source>
        <dbReference type="ARBA" id="ARBA00009018"/>
    </source>
</evidence>
<dbReference type="GO" id="GO:0015937">
    <property type="term" value="P:coenzyme A biosynthetic process"/>
    <property type="evidence" value="ECO:0007669"/>
    <property type="project" value="UniProtKB-UniRule"/>
</dbReference>
<dbReference type="PANTHER" id="PTHR10695:SF46">
    <property type="entry name" value="BIFUNCTIONAL COENZYME A SYNTHASE-RELATED"/>
    <property type="match status" value="1"/>
</dbReference>
<dbReference type="UniPathway" id="UPA00241">
    <property type="reaction ID" value="UER00356"/>
</dbReference>
<dbReference type="GO" id="GO:0005524">
    <property type="term" value="F:ATP binding"/>
    <property type="evidence" value="ECO:0007669"/>
    <property type="project" value="UniProtKB-UniRule"/>
</dbReference>
<sequence length="200" mass="22760">MGRIIGLTGGIASGKSTASKILMELGAFAIDADIISRRIVELGTPTLKEIKKTFGDEYFNSVGELNRRKLGNYVFQNKEALEKLNEITHPAILKEIEREIIKNKKTSPKGVIILDAALLIEMGLHSLVQEVWLVTTTREQQLSRLIDRDKLTFEAAEDRILSQMSQEEKRPYADRIIDNSGTYQELREQIFALWREITEI</sequence>
<comment type="function">
    <text evidence="8">Catalyzes the phosphorylation of the 3'-hydroxyl group of dephosphocoenzyme A to form coenzyme A.</text>
</comment>
<comment type="similarity">
    <text evidence="1 8">Belongs to the CoaE family.</text>
</comment>
<dbReference type="Pfam" id="PF01121">
    <property type="entry name" value="CoaE"/>
    <property type="match status" value="1"/>
</dbReference>
<name>A0A833HM87_9FIRM</name>
<dbReference type="RefSeq" id="WP_151866670.1">
    <property type="nucleotide sequence ID" value="NZ_WBZB01000044.1"/>
</dbReference>
<dbReference type="PANTHER" id="PTHR10695">
    <property type="entry name" value="DEPHOSPHO-COA KINASE-RELATED"/>
    <property type="match status" value="1"/>
</dbReference>
<keyword evidence="7 8" id="KW-0173">Coenzyme A biosynthesis</keyword>
<evidence type="ECO:0000256" key="7">
    <source>
        <dbReference type="ARBA" id="ARBA00022993"/>
    </source>
</evidence>
<dbReference type="InterPro" id="IPR027417">
    <property type="entry name" value="P-loop_NTPase"/>
</dbReference>
<evidence type="ECO:0000256" key="5">
    <source>
        <dbReference type="ARBA" id="ARBA00022777"/>
    </source>
</evidence>
<comment type="catalytic activity">
    <reaction evidence="8">
        <text>3'-dephospho-CoA + ATP = ADP + CoA + H(+)</text>
        <dbReference type="Rhea" id="RHEA:18245"/>
        <dbReference type="ChEBI" id="CHEBI:15378"/>
        <dbReference type="ChEBI" id="CHEBI:30616"/>
        <dbReference type="ChEBI" id="CHEBI:57287"/>
        <dbReference type="ChEBI" id="CHEBI:57328"/>
        <dbReference type="ChEBI" id="CHEBI:456216"/>
        <dbReference type="EC" id="2.7.1.24"/>
    </reaction>
</comment>
<organism evidence="10 11">
    <name type="scientific">Alkaliphilus serpentinus</name>
    <dbReference type="NCBI Taxonomy" id="1482731"/>
    <lineage>
        <taxon>Bacteria</taxon>
        <taxon>Bacillati</taxon>
        <taxon>Bacillota</taxon>
        <taxon>Clostridia</taxon>
        <taxon>Peptostreptococcales</taxon>
        <taxon>Natronincolaceae</taxon>
        <taxon>Alkaliphilus</taxon>
    </lineage>
</organism>
<evidence type="ECO:0000256" key="9">
    <source>
        <dbReference type="NCBIfam" id="TIGR00152"/>
    </source>
</evidence>
<keyword evidence="2 8" id="KW-0963">Cytoplasm</keyword>
<comment type="caution">
    <text evidence="10">The sequence shown here is derived from an EMBL/GenBank/DDBJ whole genome shotgun (WGS) entry which is preliminary data.</text>
</comment>
<dbReference type="EC" id="2.7.1.24" evidence="8 9"/>
<evidence type="ECO:0000256" key="4">
    <source>
        <dbReference type="ARBA" id="ARBA00022741"/>
    </source>
</evidence>
<comment type="pathway">
    <text evidence="8">Cofactor biosynthesis; coenzyme A biosynthesis; CoA from (R)-pantothenate: step 5/5.</text>
</comment>
<proteinExistence type="inferred from homology"/>
<dbReference type="InterPro" id="IPR001977">
    <property type="entry name" value="Depp_CoAkinase"/>
</dbReference>
<evidence type="ECO:0000256" key="2">
    <source>
        <dbReference type="ARBA" id="ARBA00022490"/>
    </source>
</evidence>
<keyword evidence="3 8" id="KW-0808">Transferase</keyword>
<dbReference type="HAMAP" id="MF_00376">
    <property type="entry name" value="Dephospho_CoA_kinase"/>
    <property type="match status" value="1"/>
</dbReference>
<dbReference type="PROSITE" id="PS51219">
    <property type="entry name" value="DPCK"/>
    <property type="match status" value="1"/>
</dbReference>
<comment type="subcellular location">
    <subcellularLocation>
        <location evidence="8">Cytoplasm</location>
    </subcellularLocation>
</comment>
<evidence type="ECO:0000256" key="3">
    <source>
        <dbReference type="ARBA" id="ARBA00022679"/>
    </source>
</evidence>
<dbReference type="AlphaFoldDB" id="A0A833HM87"/>
<protein>
    <recommendedName>
        <fullName evidence="8 9">Dephospho-CoA kinase</fullName>
        <ecNumber evidence="8 9">2.7.1.24</ecNumber>
    </recommendedName>
    <alternativeName>
        <fullName evidence="8">Dephosphocoenzyme A kinase</fullName>
    </alternativeName>
</protein>
<dbReference type="FunFam" id="3.40.50.300:FF:000991">
    <property type="entry name" value="Dephospho-CoA kinase"/>
    <property type="match status" value="1"/>
</dbReference>
<dbReference type="EMBL" id="WBZB01000044">
    <property type="protein sequence ID" value="KAB3527260.1"/>
    <property type="molecule type" value="Genomic_DNA"/>
</dbReference>
<dbReference type="OrthoDB" id="9812943at2"/>